<dbReference type="PANTHER" id="PTHR12419">
    <property type="entry name" value="OTU DOMAIN CONTAINING PROTEIN"/>
    <property type="match status" value="1"/>
</dbReference>
<dbReference type="CDD" id="cd22753">
    <property type="entry name" value="OTU_ALG13-like"/>
    <property type="match status" value="1"/>
</dbReference>
<name>A0A0Q9WQC2_DROVI</name>
<accession>A0A0Q9WQC2</accession>
<proteinExistence type="predicted"/>
<dbReference type="AlphaFoldDB" id="A0A0Q9WQC2"/>
<dbReference type="Pfam" id="PF02338">
    <property type="entry name" value="OTU"/>
    <property type="match status" value="1"/>
</dbReference>
<dbReference type="InterPro" id="IPR003323">
    <property type="entry name" value="OTU_dom"/>
</dbReference>
<dbReference type="InterPro" id="IPR049769">
    <property type="entry name" value="OTU_OTU"/>
</dbReference>
<dbReference type="OrthoDB" id="10017659at2759"/>
<dbReference type="SMR" id="A0A0Q9WQC2"/>
<feature type="region of interest" description="Disordered" evidence="1">
    <location>
        <begin position="243"/>
        <end position="264"/>
    </location>
</feature>
<dbReference type="InterPro" id="IPR050704">
    <property type="entry name" value="Peptidase_C85-like"/>
</dbReference>
<dbReference type="PANTHER" id="PTHR12419:SF115">
    <property type="entry name" value="PROTEIN OVARIAN TUMOR LOCUS-RELATED"/>
    <property type="match status" value="1"/>
</dbReference>
<feature type="region of interest" description="Disordered" evidence="1">
    <location>
        <begin position="704"/>
        <end position="757"/>
    </location>
</feature>
<protein>
    <submittedName>
        <fullName evidence="3">Uncharacterized protein, isoform B</fullName>
    </submittedName>
</protein>
<dbReference type="EMBL" id="CH940651">
    <property type="protein sequence ID" value="KRF82480.1"/>
    <property type="molecule type" value="Genomic_DNA"/>
</dbReference>
<reference evidence="3 4" key="1">
    <citation type="journal article" date="2007" name="Nature">
        <title>Evolution of genes and genomes on the Drosophila phylogeny.</title>
        <authorList>
            <consortium name="Drosophila 12 Genomes Consortium"/>
            <person name="Clark A.G."/>
            <person name="Eisen M.B."/>
            <person name="Smith D.R."/>
            <person name="Bergman C.M."/>
            <person name="Oliver B."/>
            <person name="Markow T.A."/>
            <person name="Kaufman T.C."/>
            <person name="Kellis M."/>
            <person name="Gelbart W."/>
            <person name="Iyer V.N."/>
            <person name="Pollard D.A."/>
            <person name="Sackton T.B."/>
            <person name="Larracuente A.M."/>
            <person name="Singh N.D."/>
            <person name="Abad J.P."/>
            <person name="Abt D.N."/>
            <person name="Adryan B."/>
            <person name="Aguade M."/>
            <person name="Akashi H."/>
            <person name="Anderson W.W."/>
            <person name="Aquadro C.F."/>
            <person name="Ardell D.H."/>
            <person name="Arguello R."/>
            <person name="Artieri C.G."/>
            <person name="Barbash D.A."/>
            <person name="Barker D."/>
            <person name="Barsanti P."/>
            <person name="Batterham P."/>
            <person name="Batzoglou S."/>
            <person name="Begun D."/>
            <person name="Bhutkar A."/>
            <person name="Blanco E."/>
            <person name="Bosak S.A."/>
            <person name="Bradley R.K."/>
            <person name="Brand A.D."/>
            <person name="Brent M.R."/>
            <person name="Brooks A.N."/>
            <person name="Brown R.H."/>
            <person name="Butlin R.K."/>
            <person name="Caggese C."/>
            <person name="Calvi B.R."/>
            <person name="Bernardo de Carvalho A."/>
            <person name="Caspi A."/>
            <person name="Castrezana S."/>
            <person name="Celniker S.E."/>
            <person name="Chang J.L."/>
            <person name="Chapple C."/>
            <person name="Chatterji S."/>
            <person name="Chinwalla A."/>
            <person name="Civetta A."/>
            <person name="Clifton S.W."/>
            <person name="Comeron J.M."/>
            <person name="Costello J.C."/>
            <person name="Coyne J.A."/>
            <person name="Daub J."/>
            <person name="David R.G."/>
            <person name="Delcher A.L."/>
            <person name="Delehaunty K."/>
            <person name="Do C.B."/>
            <person name="Ebling H."/>
            <person name="Edwards K."/>
            <person name="Eickbush T."/>
            <person name="Evans J.D."/>
            <person name="Filipski A."/>
            <person name="Findeiss S."/>
            <person name="Freyhult E."/>
            <person name="Fulton L."/>
            <person name="Fulton R."/>
            <person name="Garcia A.C."/>
            <person name="Gardiner A."/>
            <person name="Garfield D.A."/>
            <person name="Garvin B.E."/>
            <person name="Gibson G."/>
            <person name="Gilbert D."/>
            <person name="Gnerre S."/>
            <person name="Godfrey J."/>
            <person name="Good R."/>
            <person name="Gotea V."/>
            <person name="Gravely B."/>
            <person name="Greenberg A.J."/>
            <person name="Griffiths-Jones S."/>
            <person name="Gross S."/>
            <person name="Guigo R."/>
            <person name="Gustafson E.A."/>
            <person name="Haerty W."/>
            <person name="Hahn M.W."/>
            <person name="Halligan D.L."/>
            <person name="Halpern A.L."/>
            <person name="Halter G.M."/>
            <person name="Han M.V."/>
            <person name="Heger A."/>
            <person name="Hillier L."/>
            <person name="Hinrichs A.S."/>
            <person name="Holmes I."/>
            <person name="Hoskins R.A."/>
            <person name="Hubisz M.J."/>
            <person name="Hultmark D."/>
            <person name="Huntley M.A."/>
            <person name="Jaffe D.B."/>
            <person name="Jagadeeshan S."/>
            <person name="Jeck W.R."/>
            <person name="Johnson J."/>
            <person name="Jones C.D."/>
            <person name="Jordan W.C."/>
            <person name="Karpen G.H."/>
            <person name="Kataoka E."/>
            <person name="Keightley P.D."/>
            <person name="Kheradpour P."/>
            <person name="Kirkness E.F."/>
            <person name="Koerich L.B."/>
            <person name="Kristiansen K."/>
            <person name="Kudrna D."/>
            <person name="Kulathinal R.J."/>
            <person name="Kumar S."/>
            <person name="Kwok R."/>
            <person name="Lander E."/>
            <person name="Langley C.H."/>
            <person name="Lapoint R."/>
            <person name="Lazzaro B.P."/>
            <person name="Lee S.J."/>
            <person name="Levesque L."/>
            <person name="Li R."/>
            <person name="Lin C.F."/>
            <person name="Lin M.F."/>
            <person name="Lindblad-Toh K."/>
            <person name="Llopart A."/>
            <person name="Long M."/>
            <person name="Low L."/>
            <person name="Lozovsky E."/>
            <person name="Lu J."/>
            <person name="Luo M."/>
            <person name="Machado C.A."/>
            <person name="Makalowski W."/>
            <person name="Marzo M."/>
            <person name="Matsuda M."/>
            <person name="Matzkin L."/>
            <person name="McAllister B."/>
            <person name="McBride C.S."/>
            <person name="McKernan B."/>
            <person name="McKernan K."/>
            <person name="Mendez-Lago M."/>
            <person name="Minx P."/>
            <person name="Mollenhauer M.U."/>
            <person name="Montooth K."/>
            <person name="Mount S.M."/>
            <person name="Mu X."/>
            <person name="Myers E."/>
            <person name="Negre B."/>
            <person name="Newfeld S."/>
            <person name="Nielsen R."/>
            <person name="Noor M.A."/>
            <person name="O'Grady P."/>
            <person name="Pachter L."/>
            <person name="Papaceit M."/>
            <person name="Parisi M.J."/>
            <person name="Parisi M."/>
            <person name="Parts L."/>
            <person name="Pedersen J.S."/>
            <person name="Pesole G."/>
            <person name="Phillippy A.M."/>
            <person name="Ponting C.P."/>
            <person name="Pop M."/>
            <person name="Porcelli D."/>
            <person name="Powell J.R."/>
            <person name="Prohaska S."/>
            <person name="Pruitt K."/>
            <person name="Puig M."/>
            <person name="Quesneville H."/>
            <person name="Ram K.R."/>
            <person name="Rand D."/>
            <person name="Rasmussen M.D."/>
            <person name="Reed L.K."/>
            <person name="Reenan R."/>
            <person name="Reily A."/>
            <person name="Remington K.A."/>
            <person name="Rieger T.T."/>
            <person name="Ritchie M.G."/>
            <person name="Robin C."/>
            <person name="Rogers Y.H."/>
            <person name="Rohde C."/>
            <person name="Rozas J."/>
            <person name="Rubenfield M.J."/>
            <person name="Ruiz A."/>
            <person name="Russo S."/>
            <person name="Salzberg S.L."/>
            <person name="Sanchez-Gracia A."/>
            <person name="Saranga D.J."/>
            <person name="Sato H."/>
            <person name="Schaeffer S.W."/>
            <person name="Schatz M.C."/>
            <person name="Schlenke T."/>
            <person name="Schwartz R."/>
            <person name="Segarra C."/>
            <person name="Singh R.S."/>
            <person name="Sirot L."/>
            <person name="Sirota M."/>
            <person name="Sisneros N.B."/>
            <person name="Smith C.D."/>
            <person name="Smith T.F."/>
            <person name="Spieth J."/>
            <person name="Stage D.E."/>
            <person name="Stark A."/>
            <person name="Stephan W."/>
            <person name="Strausberg R.L."/>
            <person name="Strempel S."/>
            <person name="Sturgill D."/>
            <person name="Sutton G."/>
            <person name="Sutton G.G."/>
            <person name="Tao W."/>
            <person name="Teichmann S."/>
            <person name="Tobari Y.N."/>
            <person name="Tomimura Y."/>
            <person name="Tsolas J.M."/>
            <person name="Valente V.L."/>
            <person name="Venter E."/>
            <person name="Venter J.C."/>
            <person name="Vicario S."/>
            <person name="Vieira F.G."/>
            <person name="Vilella A.J."/>
            <person name="Villasante A."/>
            <person name="Walenz B."/>
            <person name="Wang J."/>
            <person name="Wasserman M."/>
            <person name="Watts T."/>
            <person name="Wilson D."/>
            <person name="Wilson R.K."/>
            <person name="Wing R.A."/>
            <person name="Wolfner M.F."/>
            <person name="Wong A."/>
            <person name="Wong G.K."/>
            <person name="Wu C.I."/>
            <person name="Wu G."/>
            <person name="Yamamoto D."/>
            <person name="Yang H.P."/>
            <person name="Yang S.P."/>
            <person name="Yorke J.A."/>
            <person name="Yoshida K."/>
            <person name="Zdobnov E."/>
            <person name="Zhang P."/>
            <person name="Zhang Y."/>
            <person name="Zimin A.V."/>
            <person name="Baldwin J."/>
            <person name="Abdouelleil A."/>
            <person name="Abdulkadir J."/>
            <person name="Abebe A."/>
            <person name="Abera B."/>
            <person name="Abreu J."/>
            <person name="Acer S.C."/>
            <person name="Aftuck L."/>
            <person name="Alexander A."/>
            <person name="An P."/>
            <person name="Anderson E."/>
            <person name="Anderson S."/>
            <person name="Arachi H."/>
            <person name="Azer M."/>
            <person name="Bachantsang P."/>
            <person name="Barry A."/>
            <person name="Bayul T."/>
            <person name="Berlin A."/>
            <person name="Bessette D."/>
            <person name="Bloom T."/>
            <person name="Blye J."/>
            <person name="Boguslavskiy L."/>
            <person name="Bonnet C."/>
            <person name="Boukhgalter B."/>
            <person name="Bourzgui I."/>
            <person name="Brown A."/>
            <person name="Cahill P."/>
            <person name="Channer S."/>
            <person name="Cheshatsang Y."/>
            <person name="Chuda L."/>
            <person name="Citroen M."/>
            <person name="Collymore A."/>
            <person name="Cooke P."/>
            <person name="Costello M."/>
            <person name="D'Aco K."/>
            <person name="Daza R."/>
            <person name="De Haan G."/>
            <person name="DeGray S."/>
            <person name="DeMaso C."/>
            <person name="Dhargay N."/>
            <person name="Dooley K."/>
            <person name="Dooley E."/>
            <person name="Doricent M."/>
            <person name="Dorje P."/>
            <person name="Dorjee K."/>
            <person name="Dupes A."/>
            <person name="Elong R."/>
            <person name="Falk J."/>
            <person name="Farina A."/>
            <person name="Faro S."/>
            <person name="Ferguson D."/>
            <person name="Fisher S."/>
            <person name="Foley C.D."/>
            <person name="Franke A."/>
            <person name="Friedrich D."/>
            <person name="Gadbois L."/>
            <person name="Gearin G."/>
            <person name="Gearin C.R."/>
            <person name="Giannoukos G."/>
            <person name="Goode T."/>
            <person name="Graham J."/>
            <person name="Grandbois E."/>
            <person name="Grewal S."/>
            <person name="Gyaltsen K."/>
            <person name="Hafez N."/>
            <person name="Hagos B."/>
            <person name="Hall J."/>
            <person name="Henson C."/>
            <person name="Hollinger A."/>
            <person name="Honan T."/>
            <person name="Huard M.D."/>
            <person name="Hughes L."/>
            <person name="Hurhula B."/>
            <person name="Husby M.E."/>
            <person name="Kamat A."/>
            <person name="Kanga B."/>
            <person name="Kashin S."/>
            <person name="Khazanovich D."/>
            <person name="Kisner P."/>
            <person name="Lance K."/>
            <person name="Lara M."/>
            <person name="Lee W."/>
            <person name="Lennon N."/>
            <person name="Letendre F."/>
            <person name="LeVine R."/>
            <person name="Lipovsky A."/>
            <person name="Liu X."/>
            <person name="Liu J."/>
            <person name="Liu S."/>
            <person name="Lokyitsang T."/>
            <person name="Lokyitsang Y."/>
            <person name="Lubonja R."/>
            <person name="Lui A."/>
            <person name="MacDonald P."/>
            <person name="Magnisalis V."/>
            <person name="Maru K."/>
            <person name="Matthews C."/>
            <person name="McCusker W."/>
            <person name="McDonough S."/>
            <person name="Mehta T."/>
            <person name="Meldrim J."/>
            <person name="Meneus L."/>
            <person name="Mihai O."/>
            <person name="Mihalev A."/>
            <person name="Mihova T."/>
            <person name="Mittelman R."/>
            <person name="Mlenga V."/>
            <person name="Montmayeur A."/>
            <person name="Mulrain L."/>
            <person name="Navidi A."/>
            <person name="Naylor J."/>
            <person name="Negash T."/>
            <person name="Nguyen T."/>
            <person name="Nguyen N."/>
            <person name="Nicol R."/>
            <person name="Norbu C."/>
            <person name="Norbu N."/>
            <person name="Novod N."/>
            <person name="O'Neill B."/>
            <person name="Osman S."/>
            <person name="Markiewicz E."/>
            <person name="Oyono O.L."/>
            <person name="Patti C."/>
            <person name="Phunkhang P."/>
            <person name="Pierre F."/>
            <person name="Priest M."/>
            <person name="Raghuraman S."/>
            <person name="Rege F."/>
            <person name="Reyes R."/>
            <person name="Rise C."/>
            <person name="Rogov P."/>
            <person name="Ross K."/>
            <person name="Ryan E."/>
            <person name="Settipalli S."/>
            <person name="Shea T."/>
            <person name="Sherpa N."/>
            <person name="Shi L."/>
            <person name="Shih D."/>
            <person name="Sparrow T."/>
            <person name="Spaulding J."/>
            <person name="Stalker J."/>
            <person name="Stange-Thomann N."/>
            <person name="Stavropoulos S."/>
            <person name="Stone C."/>
            <person name="Strader C."/>
            <person name="Tesfaye S."/>
            <person name="Thomson T."/>
            <person name="Thoulutsang Y."/>
            <person name="Thoulutsang D."/>
            <person name="Topham K."/>
            <person name="Topping I."/>
            <person name="Tsamla T."/>
            <person name="Vassiliev H."/>
            <person name="Vo A."/>
            <person name="Wangchuk T."/>
            <person name="Wangdi T."/>
            <person name="Weiand M."/>
            <person name="Wilkinson J."/>
            <person name="Wilson A."/>
            <person name="Yadav S."/>
            <person name="Young G."/>
            <person name="Yu Q."/>
            <person name="Zembek L."/>
            <person name="Zhong D."/>
            <person name="Zimmer A."/>
            <person name="Zwirko Z."/>
            <person name="Jaffe D.B."/>
            <person name="Alvarez P."/>
            <person name="Brockman W."/>
            <person name="Butler J."/>
            <person name="Chin C."/>
            <person name="Gnerre S."/>
            <person name="Grabherr M."/>
            <person name="Kleber M."/>
            <person name="Mauceli E."/>
            <person name="MacCallum I."/>
        </authorList>
    </citation>
    <scope>NUCLEOTIDE SEQUENCE [LARGE SCALE GENOMIC DNA]</scope>
    <source>
        <strain evidence="4">Tucson 15010-1051.87</strain>
    </source>
</reference>
<feature type="compositionally biased region" description="Basic residues" evidence="1">
    <location>
        <begin position="735"/>
        <end position="747"/>
    </location>
</feature>
<feature type="compositionally biased region" description="Low complexity" evidence="1">
    <location>
        <begin position="601"/>
        <end position="618"/>
    </location>
</feature>
<feature type="compositionally biased region" description="Low complexity" evidence="1">
    <location>
        <begin position="249"/>
        <end position="260"/>
    </location>
</feature>
<feature type="compositionally biased region" description="Low complexity" evidence="1">
    <location>
        <begin position="467"/>
        <end position="495"/>
    </location>
</feature>
<dbReference type="PROSITE" id="PS50802">
    <property type="entry name" value="OTU"/>
    <property type="match status" value="1"/>
</dbReference>
<organism evidence="3 4">
    <name type="scientific">Drosophila virilis</name>
    <name type="common">Fruit fly</name>
    <dbReference type="NCBI Taxonomy" id="7244"/>
    <lineage>
        <taxon>Eukaryota</taxon>
        <taxon>Metazoa</taxon>
        <taxon>Ecdysozoa</taxon>
        <taxon>Arthropoda</taxon>
        <taxon>Hexapoda</taxon>
        <taxon>Insecta</taxon>
        <taxon>Pterygota</taxon>
        <taxon>Neoptera</taxon>
        <taxon>Endopterygota</taxon>
        <taxon>Diptera</taxon>
        <taxon>Brachycera</taxon>
        <taxon>Muscomorpha</taxon>
        <taxon>Ephydroidea</taxon>
        <taxon>Drosophilidae</taxon>
        <taxon>Drosophila</taxon>
    </lineage>
</organism>
<feature type="domain" description="OTU" evidence="2">
    <location>
        <begin position="27"/>
        <end position="148"/>
    </location>
</feature>
<keyword evidence="4" id="KW-1185">Reference proteome</keyword>
<evidence type="ECO:0000259" key="2">
    <source>
        <dbReference type="PROSITE" id="PS50802"/>
    </source>
</evidence>
<dbReference type="SUPFAM" id="SSF54001">
    <property type="entry name" value="Cysteine proteinases"/>
    <property type="match status" value="1"/>
</dbReference>
<evidence type="ECO:0000256" key="1">
    <source>
        <dbReference type="SAM" id="MobiDB-lite"/>
    </source>
</evidence>
<dbReference type="Proteomes" id="UP000008792">
    <property type="component" value="Unassembled WGS sequence"/>
</dbReference>
<gene>
    <name evidence="3" type="primary">Dvir\GJ19517</name>
    <name evidence="3" type="ORF">Dvir_GJ19517</name>
</gene>
<dbReference type="InterPro" id="IPR038765">
    <property type="entry name" value="Papain-like_cys_pep_sf"/>
</dbReference>
<sequence length="861" mass="97988">MMLRRPITSGSRQAPDPYDQFLESRCMYRKHTARDASCLFRVIAEQMYDTQMLHYEVRLECVRFMTRKRRIFEQHVRGDFDSYMLDMAKPKTYGTMLELRALCCMYRRNVILFEPFNLGTAVTYNERYQDNFRVFYTNEFHFDSVYTLDYIETAAISQSISFKLLYKMLFKLPDVNFAVESMLHPQTFDWGNYEVELDARGYFVRIICCDGRTFSLDLPENTKCILENYKLCNFHSNIKQLPQKGLGGRRSTSVSSASESPSRRDLRLELPSNTIITSESTEVLHMCPNPTNSCVRQLLDDGITPFPYKVAKSLDPYMYRNIEFDSWNDLRKEAKRYNVYANDYNFKVPYESLHPVPPDEFRPWAVPFRYQRQMQRMHLAKLGQKPKPRWKKAKLYDVANYFEASKCEVLQYLQLDTCYGCPPLYNEHGSLQQQQQSQQQVEVNESAELEQQPREQRFQPRDKHSRLQQQQQQQQQLLLHPQQAPPAASASSLPSPQHPKAPATQFVNYMPMGGRPGHIPPPWRGSTLPMPEEFPAGVFPGPQLTPDGCMFMHFGGYAPPPPISLQPPPPPPFGTAPYMFAPPPPPASILLPSVGKRSGCSTSSNNSCTTSAATTTTSKIGTRWNEDQSEPRRSLHANGEDLPADLGTLRYFYNMGVDMHMRFSHLLTPDEQMRMCANKNNNQNYHNTDQQQKERNDEAVVLAANSTPPPSPVAATGNNSPCAPATEPNADKTRSRPKRGAFNKARSKRPEQLPDLNKDQHLSHAMLLPTPTPSPNTNGNQFNFYPTLQAAPPTQQALPPPPMPPPIFFAAHKGVQNPYAWGMAPPPAGMPYERINNYNIEAGGVNAQQSPSAGYGPPPRQ</sequence>
<feature type="compositionally biased region" description="Basic and acidic residues" evidence="1">
    <location>
        <begin position="624"/>
        <end position="633"/>
    </location>
</feature>
<dbReference type="Gene3D" id="3.90.70.80">
    <property type="match status" value="1"/>
</dbReference>
<evidence type="ECO:0000313" key="4">
    <source>
        <dbReference type="Proteomes" id="UP000008792"/>
    </source>
</evidence>
<evidence type="ECO:0000313" key="3">
    <source>
        <dbReference type="EMBL" id="KRF82480.1"/>
    </source>
</evidence>
<feature type="region of interest" description="Disordered" evidence="1">
    <location>
        <begin position="431"/>
        <end position="506"/>
    </location>
</feature>
<dbReference type="GO" id="GO:0061578">
    <property type="term" value="F:K63-linked deubiquitinase activity"/>
    <property type="evidence" value="ECO:0007669"/>
    <property type="project" value="TreeGrafter"/>
</dbReference>
<feature type="region of interest" description="Disordered" evidence="1">
    <location>
        <begin position="601"/>
        <end position="642"/>
    </location>
</feature>
<feature type="compositionally biased region" description="Basic and acidic residues" evidence="1">
    <location>
        <begin position="451"/>
        <end position="462"/>
    </location>
</feature>
<feature type="compositionally biased region" description="Basic and acidic residues" evidence="1">
    <location>
        <begin position="748"/>
        <end position="757"/>
    </location>
</feature>